<keyword evidence="2" id="KW-1133">Transmembrane helix</keyword>
<keyword evidence="2" id="KW-0472">Membrane</keyword>
<dbReference type="EMBL" id="JBHLZU010000018">
    <property type="protein sequence ID" value="MFB9906223.1"/>
    <property type="molecule type" value="Genomic_DNA"/>
</dbReference>
<sequence>MGSDALFGQDGTQAPPPPRFFPDALSSPPESADGFADDQPRISVRPPGLPDPDAVQRAIDEAVAAERAQPGAGKRPRQKRSGGPGPARPPMRPMPPPPQPQPQPQQPGNPGAGCGVAVLVFFAIVLASVFFAVVGHLSR</sequence>
<reference evidence="3 4" key="1">
    <citation type="submission" date="2024-09" db="EMBL/GenBank/DDBJ databases">
        <authorList>
            <person name="Sun Q."/>
            <person name="Mori K."/>
        </authorList>
    </citation>
    <scope>NUCLEOTIDE SEQUENCE [LARGE SCALE GENOMIC DNA]</scope>
    <source>
        <strain evidence="3 4">TBRC 7907</strain>
    </source>
</reference>
<evidence type="ECO:0000256" key="1">
    <source>
        <dbReference type="SAM" id="MobiDB-lite"/>
    </source>
</evidence>
<feature type="region of interest" description="Disordered" evidence="1">
    <location>
        <begin position="1"/>
        <end position="112"/>
    </location>
</feature>
<comment type="caution">
    <text evidence="3">The sequence shown here is derived from an EMBL/GenBank/DDBJ whole genome shotgun (WGS) entry which is preliminary data.</text>
</comment>
<name>A0ABV6A178_9PSEU</name>
<dbReference type="RefSeq" id="WP_377854178.1">
    <property type="nucleotide sequence ID" value="NZ_JBHLZU010000018.1"/>
</dbReference>
<feature type="transmembrane region" description="Helical" evidence="2">
    <location>
        <begin position="116"/>
        <end position="137"/>
    </location>
</feature>
<keyword evidence="2" id="KW-0812">Transmembrane</keyword>
<gene>
    <name evidence="3" type="ORF">ACFFQA_19985</name>
</gene>
<organism evidence="3 4">
    <name type="scientific">Allokutzneria oryzae</name>
    <dbReference type="NCBI Taxonomy" id="1378989"/>
    <lineage>
        <taxon>Bacteria</taxon>
        <taxon>Bacillati</taxon>
        <taxon>Actinomycetota</taxon>
        <taxon>Actinomycetes</taxon>
        <taxon>Pseudonocardiales</taxon>
        <taxon>Pseudonocardiaceae</taxon>
        <taxon>Allokutzneria</taxon>
    </lineage>
</organism>
<proteinExistence type="predicted"/>
<protein>
    <submittedName>
        <fullName evidence="3">Uncharacterized protein</fullName>
    </submittedName>
</protein>
<accession>A0ABV6A178</accession>
<feature type="compositionally biased region" description="Pro residues" evidence="1">
    <location>
        <begin position="86"/>
        <end position="107"/>
    </location>
</feature>
<dbReference type="Proteomes" id="UP001589693">
    <property type="component" value="Unassembled WGS sequence"/>
</dbReference>
<evidence type="ECO:0000256" key="2">
    <source>
        <dbReference type="SAM" id="Phobius"/>
    </source>
</evidence>
<evidence type="ECO:0000313" key="3">
    <source>
        <dbReference type="EMBL" id="MFB9906223.1"/>
    </source>
</evidence>
<evidence type="ECO:0000313" key="4">
    <source>
        <dbReference type="Proteomes" id="UP001589693"/>
    </source>
</evidence>
<keyword evidence="4" id="KW-1185">Reference proteome</keyword>